<dbReference type="AlphaFoldDB" id="A0A7Y9Z9X9"/>
<dbReference type="InterPro" id="IPR050272">
    <property type="entry name" value="Isochorismatase-like_hydrls"/>
</dbReference>
<dbReference type="InterPro" id="IPR000868">
    <property type="entry name" value="Isochorismatase-like_dom"/>
</dbReference>
<evidence type="ECO:0000313" key="4">
    <source>
        <dbReference type="Proteomes" id="UP000547973"/>
    </source>
</evidence>
<dbReference type="SUPFAM" id="SSF52499">
    <property type="entry name" value="Isochorismatase-like hydrolases"/>
    <property type="match status" value="1"/>
</dbReference>
<protein>
    <submittedName>
        <fullName evidence="3">Nicotinamidase-related amidase</fullName>
    </submittedName>
</protein>
<feature type="domain" description="Isochorismatase-like" evidence="2">
    <location>
        <begin position="13"/>
        <end position="201"/>
    </location>
</feature>
<dbReference type="GO" id="GO:0008908">
    <property type="term" value="F:isochorismatase activity"/>
    <property type="evidence" value="ECO:0007669"/>
    <property type="project" value="InterPro"/>
</dbReference>
<dbReference type="CDD" id="cd00431">
    <property type="entry name" value="cysteine_hydrolases"/>
    <property type="match status" value="1"/>
</dbReference>
<dbReference type="PANTHER" id="PTHR43540">
    <property type="entry name" value="PEROXYUREIDOACRYLATE/UREIDOACRYLATE AMIDOHYDROLASE-RELATED"/>
    <property type="match status" value="1"/>
</dbReference>
<dbReference type="OrthoDB" id="9794942at2"/>
<reference evidence="3 4" key="1">
    <citation type="submission" date="2020-07" db="EMBL/GenBank/DDBJ databases">
        <title>Sequencing the genomes of 1000 actinobacteria strains.</title>
        <authorList>
            <person name="Klenk H.-P."/>
        </authorList>
    </citation>
    <scope>NUCLEOTIDE SEQUENCE [LARGE SCALE GENOMIC DNA]</scope>
    <source>
        <strain evidence="3 4">DSM 19970</strain>
    </source>
</reference>
<dbReference type="PANTHER" id="PTHR43540:SF6">
    <property type="entry name" value="ISOCHORISMATASE-LIKE DOMAIN-CONTAINING PROTEIN"/>
    <property type="match status" value="1"/>
</dbReference>
<proteinExistence type="predicted"/>
<keyword evidence="4" id="KW-1185">Reference proteome</keyword>
<evidence type="ECO:0000313" key="3">
    <source>
        <dbReference type="EMBL" id="NYI41301.1"/>
    </source>
</evidence>
<name>A0A7Y9Z9X9_9MICO</name>
<evidence type="ECO:0000256" key="1">
    <source>
        <dbReference type="ARBA" id="ARBA00022801"/>
    </source>
</evidence>
<sequence>MSDFPYRYDPAHTALIIVDVQNDFCSPQGSLATLADADVSAAVEMTPRLVRLIEHARAAKLPVVFIQTIHDETNDSPQWLNRHTGEPDGSARAGITCRTGSWGAEFYEVAPLPGEIVVNKYRYSAFAGTNLQIVLTTLGIRSLLFTGVATEVCVESSLRDGLFAEYYVSLVEDCAATYSQDAHDASVRGIAKNFGTVVTSDFLADLWVEESALATA</sequence>
<dbReference type="Pfam" id="PF00857">
    <property type="entry name" value="Isochorismatase"/>
    <property type="match status" value="1"/>
</dbReference>
<gene>
    <name evidence="3" type="ORF">BKA03_001420</name>
</gene>
<evidence type="ECO:0000259" key="2">
    <source>
        <dbReference type="Pfam" id="PF00857"/>
    </source>
</evidence>
<organism evidence="3 4">
    <name type="scientific">Demequina lutea</name>
    <dbReference type="NCBI Taxonomy" id="431489"/>
    <lineage>
        <taxon>Bacteria</taxon>
        <taxon>Bacillati</taxon>
        <taxon>Actinomycetota</taxon>
        <taxon>Actinomycetes</taxon>
        <taxon>Micrococcales</taxon>
        <taxon>Demequinaceae</taxon>
        <taxon>Demequina</taxon>
    </lineage>
</organism>
<comment type="caution">
    <text evidence="3">The sequence shown here is derived from an EMBL/GenBank/DDBJ whole genome shotgun (WGS) entry which is preliminary data.</text>
</comment>
<dbReference type="InterPro" id="IPR036380">
    <property type="entry name" value="Isochorismatase-like_sf"/>
</dbReference>
<dbReference type="Gene3D" id="3.40.50.850">
    <property type="entry name" value="Isochorismatase-like"/>
    <property type="match status" value="1"/>
</dbReference>
<dbReference type="Proteomes" id="UP000547973">
    <property type="component" value="Unassembled WGS sequence"/>
</dbReference>
<keyword evidence="1" id="KW-0378">Hydrolase</keyword>
<dbReference type="InterPro" id="IPR016291">
    <property type="entry name" value="Isochorismatase"/>
</dbReference>
<dbReference type="EMBL" id="JACBZO010000001">
    <property type="protein sequence ID" value="NYI41301.1"/>
    <property type="molecule type" value="Genomic_DNA"/>
</dbReference>
<accession>A0A7Y9Z9X9</accession>
<dbReference type="PRINTS" id="PR01398">
    <property type="entry name" value="ISCHRISMTASE"/>
</dbReference>
<dbReference type="RefSeq" id="WP_062075097.1">
    <property type="nucleotide sequence ID" value="NZ_BBRC01000005.1"/>
</dbReference>